<protein>
    <submittedName>
        <fullName evidence="1">Uncharacterized protein</fullName>
    </submittedName>
</protein>
<evidence type="ECO:0000313" key="2">
    <source>
        <dbReference type="Proteomes" id="UP000243626"/>
    </source>
</evidence>
<keyword evidence="2" id="KW-1185">Reference proteome</keyword>
<dbReference type="AlphaFoldDB" id="A0AAF0YJP9"/>
<proteinExistence type="predicted"/>
<dbReference type="Proteomes" id="UP000243626">
    <property type="component" value="Chromosome"/>
</dbReference>
<evidence type="ECO:0000313" key="1">
    <source>
        <dbReference type="EMBL" id="WOS96776.1"/>
    </source>
</evidence>
<name>A0AAF0YJP9_9STAP</name>
<reference evidence="2" key="1">
    <citation type="submission" date="2017-09" db="EMBL/GenBank/DDBJ databases">
        <title>Bacterial strain isolated from the female urinary microbiota.</title>
        <authorList>
            <person name="Thomas-White K."/>
            <person name="Kumar N."/>
            <person name="Forster S."/>
            <person name="Putonti C."/>
            <person name="Lawley T."/>
            <person name="Wolfe A.J."/>
        </authorList>
    </citation>
    <scope>NUCLEOTIDE SEQUENCE [LARGE SCALE GENOMIC DNA]</scope>
    <source>
        <strain evidence="2">UMB0959</strain>
    </source>
</reference>
<organism evidence="1 2">
    <name type="scientific">Nosocomiicoccus massiliensis</name>
    <dbReference type="NCBI Taxonomy" id="1232430"/>
    <lineage>
        <taxon>Bacteria</taxon>
        <taxon>Bacillati</taxon>
        <taxon>Bacillota</taxon>
        <taxon>Bacilli</taxon>
        <taxon>Bacillales</taxon>
        <taxon>Staphylococcaceae</taxon>
        <taxon>Nosocomiicoccus</taxon>
    </lineage>
</organism>
<gene>
    <name evidence="1" type="ORF">CJ229_003255</name>
</gene>
<dbReference type="EMBL" id="CP136964">
    <property type="protein sequence ID" value="WOS96776.1"/>
    <property type="molecule type" value="Genomic_DNA"/>
</dbReference>
<dbReference type="KEGG" id="nmy:CJ229_003255"/>
<sequence length="64" mass="7749">MKNITRLNKLKVESYFEALHDLVDILEIENFSFKNADEHKKFNECIEMLKDFKKHELNEGYKND</sequence>
<dbReference type="RefSeq" id="WP_102167425.1">
    <property type="nucleotide sequence ID" value="NZ_CP136964.1"/>
</dbReference>
<accession>A0AAF0YJP9</accession>